<dbReference type="PANTHER" id="PTHR11142">
    <property type="entry name" value="PSEUDOURIDYLATE SYNTHASE"/>
    <property type="match status" value="1"/>
</dbReference>
<organism evidence="2">
    <name type="scientific">marine metagenome</name>
    <dbReference type="NCBI Taxonomy" id="408172"/>
    <lineage>
        <taxon>unclassified sequences</taxon>
        <taxon>metagenomes</taxon>
        <taxon>ecological metagenomes</taxon>
    </lineage>
</organism>
<evidence type="ECO:0000256" key="1">
    <source>
        <dbReference type="ARBA" id="ARBA00023235"/>
    </source>
</evidence>
<dbReference type="GO" id="GO:0009982">
    <property type="term" value="F:pseudouridine synthase activity"/>
    <property type="evidence" value="ECO:0007669"/>
    <property type="project" value="InterPro"/>
</dbReference>
<name>A0A383D435_9ZZZZ</name>
<accession>A0A383D435</accession>
<dbReference type="InterPro" id="IPR001406">
    <property type="entry name" value="PsdUridine_synth_TruA"/>
</dbReference>
<dbReference type="EMBL" id="UINC01213990">
    <property type="protein sequence ID" value="SVE39015.1"/>
    <property type="molecule type" value="Genomic_DNA"/>
</dbReference>
<gene>
    <name evidence="2" type="ORF">METZ01_LOCUS491869</name>
</gene>
<dbReference type="InterPro" id="IPR020095">
    <property type="entry name" value="PsdUridine_synth_TruA_C"/>
</dbReference>
<dbReference type="CDD" id="cd02570">
    <property type="entry name" value="PseudoU_synth_EcTruA"/>
    <property type="match status" value="1"/>
</dbReference>
<dbReference type="AlphaFoldDB" id="A0A383D435"/>
<evidence type="ECO:0000313" key="2">
    <source>
        <dbReference type="EMBL" id="SVE39015.1"/>
    </source>
</evidence>
<evidence type="ECO:0008006" key="3">
    <source>
        <dbReference type="Google" id="ProtNLM"/>
    </source>
</evidence>
<protein>
    <recommendedName>
        <fullName evidence="3">Pseudouridine synthase I TruA alpha/beta domain-containing protein</fullName>
    </recommendedName>
</protein>
<proteinExistence type="predicted"/>
<dbReference type="Gene3D" id="3.30.70.580">
    <property type="entry name" value="Pseudouridine synthase I, catalytic domain, N-terminal subdomain"/>
    <property type="match status" value="1"/>
</dbReference>
<dbReference type="GO" id="GO:0003723">
    <property type="term" value="F:RNA binding"/>
    <property type="evidence" value="ECO:0007669"/>
    <property type="project" value="InterPro"/>
</dbReference>
<dbReference type="InterPro" id="IPR020094">
    <property type="entry name" value="TruA/RsuA/RluB/E/F_N"/>
</dbReference>
<dbReference type="Gene3D" id="3.30.70.660">
    <property type="entry name" value="Pseudouridine synthase I, catalytic domain, C-terminal subdomain"/>
    <property type="match status" value="1"/>
</dbReference>
<dbReference type="SUPFAM" id="SSF55120">
    <property type="entry name" value="Pseudouridine synthase"/>
    <property type="match status" value="1"/>
</dbReference>
<reference evidence="2" key="1">
    <citation type="submission" date="2018-05" db="EMBL/GenBank/DDBJ databases">
        <authorList>
            <person name="Lanie J.A."/>
            <person name="Ng W.-L."/>
            <person name="Kazmierczak K.M."/>
            <person name="Andrzejewski T.M."/>
            <person name="Davidsen T.M."/>
            <person name="Wayne K.J."/>
            <person name="Tettelin H."/>
            <person name="Glass J.I."/>
            <person name="Rusch D."/>
            <person name="Podicherti R."/>
            <person name="Tsui H.-C.T."/>
            <person name="Winkler M.E."/>
        </authorList>
    </citation>
    <scope>NUCLEOTIDE SEQUENCE</scope>
</reference>
<feature type="non-terminal residue" evidence="2">
    <location>
        <position position="142"/>
    </location>
</feature>
<dbReference type="InterPro" id="IPR020103">
    <property type="entry name" value="PsdUridine_synth_cat_dom_sf"/>
</dbReference>
<sequence length="142" mass="15694">MQPDAPSIQGSLNAAFSSVANQVVESIGAGRTDAGVHASGQVAHIDTSAARGNHSWLLGVNTQLAEDINLLWVRRVSAKFHARYSAISRSYRYTILNRPVRSALVRNQVWWVHQPIDHERMQNAARYLVGEHDFSAFRAAAC</sequence>
<dbReference type="PANTHER" id="PTHR11142:SF0">
    <property type="entry name" value="TRNA PSEUDOURIDINE SYNTHASE-LIKE 1"/>
    <property type="match status" value="1"/>
</dbReference>
<keyword evidence="1" id="KW-0413">Isomerase</keyword>
<dbReference type="GO" id="GO:0031119">
    <property type="term" value="P:tRNA pseudouridine synthesis"/>
    <property type="evidence" value="ECO:0007669"/>
    <property type="project" value="TreeGrafter"/>
</dbReference>